<proteinExistence type="predicted"/>
<dbReference type="GO" id="GO:0005886">
    <property type="term" value="C:plasma membrane"/>
    <property type="evidence" value="ECO:0007669"/>
    <property type="project" value="UniProtKB-SubCell"/>
</dbReference>
<sequence length="507" mass="56123">MNKEQQAPAWKRLSVRTRVVLFLIAMTLLALSLTGALSYLLQRGAYLQRMDDGLTRTVHEVRILAEQGVDPETGEPFNESDQLIYVAMARHMPEAHEGMLGLNRNGVVWTAHESVPTRLEHDPELVSLLERRVQSAEFTAVTLETVRTELTTYRVVSIPVSFSEDPEPSVLVVAQDQRASLQEVNRTFMTFGITAGVVVVLIAVAGWVLIGRLLAPLRKLQATAAKISSDEDLDRRAPVTGDDDVAHLSQDVNAMLDRLQDSFSSQRQLLDDVGHEIRTPMTIIQGNLELMKSDNPDDVERVRDISLHELERATRLTEDLMTLATSNRPDFVQPIPVDVATLTHDVARKSEQLGTRTWSVAETADVIYPLDEHRITQAWLQLAENAVKHSEPDSEITLGSRLVERLDSGEVLDRSLDLWITDYGAGIAVDDLSTIFERFGRARNASGAEGSGLGLTIVQEIVRAHRGVVSVRSQLDVGSTFTMSLPYPSGSGKTLFTTSSSRQESTE</sequence>
<keyword evidence="10 11" id="KW-0472">Membrane</keyword>
<dbReference type="GO" id="GO:0000155">
    <property type="term" value="F:phosphorelay sensor kinase activity"/>
    <property type="evidence" value="ECO:0007669"/>
    <property type="project" value="InterPro"/>
</dbReference>
<evidence type="ECO:0000313" key="14">
    <source>
        <dbReference type="EMBL" id="WGH94129.1"/>
    </source>
</evidence>
<evidence type="ECO:0000313" key="15">
    <source>
        <dbReference type="Proteomes" id="UP001224674"/>
    </source>
</evidence>
<dbReference type="InterPro" id="IPR005467">
    <property type="entry name" value="His_kinase_dom"/>
</dbReference>
<evidence type="ECO:0000256" key="8">
    <source>
        <dbReference type="ARBA" id="ARBA00022989"/>
    </source>
</evidence>
<dbReference type="SMART" id="SM00304">
    <property type="entry name" value="HAMP"/>
    <property type="match status" value="1"/>
</dbReference>
<keyword evidence="6 11" id="KW-0812">Transmembrane</keyword>
<dbReference type="InterPro" id="IPR004358">
    <property type="entry name" value="Sig_transdc_His_kin-like_C"/>
</dbReference>
<dbReference type="InterPro" id="IPR036097">
    <property type="entry name" value="HisK_dim/P_sf"/>
</dbReference>
<dbReference type="Gene3D" id="1.10.287.130">
    <property type="match status" value="1"/>
</dbReference>
<dbReference type="InterPro" id="IPR003661">
    <property type="entry name" value="HisK_dim/P_dom"/>
</dbReference>
<dbReference type="SUPFAM" id="SSF47384">
    <property type="entry name" value="Homodimeric domain of signal transducing histidine kinase"/>
    <property type="match status" value="1"/>
</dbReference>
<reference evidence="14 15" key="1">
    <citation type="submission" date="2023-03" db="EMBL/GenBank/DDBJ databases">
        <title>Complete genome sequences of several Auritidibacter ignavus strains isolated from ear infections.</title>
        <authorList>
            <person name="Baehr T."/>
            <person name="Baumhoegger A.M."/>
        </authorList>
    </citation>
    <scope>NUCLEOTIDE SEQUENCE [LARGE SCALE GENOMIC DNA]</scope>
    <source>
        <strain evidence="14 15">BABAE-6</strain>
    </source>
</reference>
<gene>
    <name evidence="14" type="ORF">QDX21_04885</name>
</gene>
<name>A0AAJ6AKW6_9MICC</name>
<evidence type="ECO:0000256" key="1">
    <source>
        <dbReference type="ARBA" id="ARBA00000085"/>
    </source>
</evidence>
<dbReference type="SMART" id="SM00387">
    <property type="entry name" value="HATPase_c"/>
    <property type="match status" value="1"/>
</dbReference>
<dbReference type="SMART" id="SM00388">
    <property type="entry name" value="HisKA"/>
    <property type="match status" value="1"/>
</dbReference>
<dbReference type="InterPro" id="IPR036890">
    <property type="entry name" value="HATPase_C_sf"/>
</dbReference>
<evidence type="ECO:0000259" key="13">
    <source>
        <dbReference type="PROSITE" id="PS50885"/>
    </source>
</evidence>
<dbReference type="SUPFAM" id="SSF158472">
    <property type="entry name" value="HAMP domain-like"/>
    <property type="match status" value="1"/>
</dbReference>
<protein>
    <recommendedName>
        <fullName evidence="3">histidine kinase</fullName>
        <ecNumber evidence="3">2.7.13.3</ecNumber>
    </recommendedName>
</protein>
<keyword evidence="15" id="KW-1185">Reference proteome</keyword>
<evidence type="ECO:0000256" key="11">
    <source>
        <dbReference type="SAM" id="Phobius"/>
    </source>
</evidence>
<dbReference type="PROSITE" id="PS50109">
    <property type="entry name" value="HIS_KIN"/>
    <property type="match status" value="1"/>
</dbReference>
<feature type="transmembrane region" description="Helical" evidence="11">
    <location>
        <begin position="188"/>
        <end position="210"/>
    </location>
</feature>
<feature type="transmembrane region" description="Helical" evidence="11">
    <location>
        <begin position="20"/>
        <end position="41"/>
    </location>
</feature>
<keyword evidence="4" id="KW-0597">Phosphoprotein</keyword>
<dbReference type="Proteomes" id="UP001224674">
    <property type="component" value="Chromosome"/>
</dbReference>
<dbReference type="PRINTS" id="PR00344">
    <property type="entry name" value="BCTRLSENSOR"/>
</dbReference>
<evidence type="ECO:0000256" key="2">
    <source>
        <dbReference type="ARBA" id="ARBA00004236"/>
    </source>
</evidence>
<dbReference type="CDD" id="cd06225">
    <property type="entry name" value="HAMP"/>
    <property type="match status" value="1"/>
</dbReference>
<dbReference type="PROSITE" id="PS50885">
    <property type="entry name" value="HAMP"/>
    <property type="match status" value="1"/>
</dbReference>
<keyword evidence="7 14" id="KW-0418">Kinase</keyword>
<evidence type="ECO:0000256" key="10">
    <source>
        <dbReference type="ARBA" id="ARBA00023136"/>
    </source>
</evidence>
<evidence type="ECO:0000256" key="6">
    <source>
        <dbReference type="ARBA" id="ARBA00022692"/>
    </source>
</evidence>
<feature type="domain" description="Histidine kinase" evidence="12">
    <location>
        <begin position="272"/>
        <end position="489"/>
    </location>
</feature>
<dbReference type="RefSeq" id="WP_279675270.1">
    <property type="nucleotide sequence ID" value="NZ_CP122566.1"/>
</dbReference>
<dbReference type="SUPFAM" id="SSF55874">
    <property type="entry name" value="ATPase domain of HSP90 chaperone/DNA topoisomerase II/histidine kinase"/>
    <property type="match status" value="1"/>
</dbReference>
<keyword evidence="9" id="KW-0902">Two-component regulatory system</keyword>
<dbReference type="CDD" id="cd00082">
    <property type="entry name" value="HisKA"/>
    <property type="match status" value="1"/>
</dbReference>
<dbReference type="EC" id="2.7.13.3" evidence="3"/>
<dbReference type="Pfam" id="PF02518">
    <property type="entry name" value="HATPase_c"/>
    <property type="match status" value="1"/>
</dbReference>
<dbReference type="Pfam" id="PF00672">
    <property type="entry name" value="HAMP"/>
    <property type="match status" value="1"/>
</dbReference>
<keyword evidence="8 11" id="KW-1133">Transmembrane helix</keyword>
<dbReference type="InterPro" id="IPR050428">
    <property type="entry name" value="TCS_sensor_his_kinase"/>
</dbReference>
<comment type="catalytic activity">
    <reaction evidence="1">
        <text>ATP + protein L-histidine = ADP + protein N-phospho-L-histidine.</text>
        <dbReference type="EC" id="2.7.13.3"/>
    </reaction>
</comment>
<dbReference type="CDD" id="cd00075">
    <property type="entry name" value="HATPase"/>
    <property type="match status" value="1"/>
</dbReference>
<dbReference type="PANTHER" id="PTHR45436:SF5">
    <property type="entry name" value="SENSOR HISTIDINE KINASE TRCS"/>
    <property type="match status" value="1"/>
</dbReference>
<evidence type="ECO:0000259" key="12">
    <source>
        <dbReference type="PROSITE" id="PS50109"/>
    </source>
</evidence>
<dbReference type="InterPro" id="IPR003660">
    <property type="entry name" value="HAMP_dom"/>
</dbReference>
<dbReference type="InterPro" id="IPR003594">
    <property type="entry name" value="HATPase_dom"/>
</dbReference>
<dbReference type="PANTHER" id="PTHR45436">
    <property type="entry name" value="SENSOR HISTIDINE KINASE YKOH"/>
    <property type="match status" value="1"/>
</dbReference>
<evidence type="ECO:0000256" key="4">
    <source>
        <dbReference type="ARBA" id="ARBA00022553"/>
    </source>
</evidence>
<evidence type="ECO:0000256" key="7">
    <source>
        <dbReference type="ARBA" id="ARBA00022777"/>
    </source>
</evidence>
<evidence type="ECO:0000256" key="3">
    <source>
        <dbReference type="ARBA" id="ARBA00012438"/>
    </source>
</evidence>
<dbReference type="Pfam" id="PF00512">
    <property type="entry name" value="HisKA"/>
    <property type="match status" value="1"/>
</dbReference>
<evidence type="ECO:0000256" key="5">
    <source>
        <dbReference type="ARBA" id="ARBA00022679"/>
    </source>
</evidence>
<dbReference type="AlphaFoldDB" id="A0AAJ6AKW6"/>
<organism evidence="14 15">
    <name type="scientific">Auritidibacter ignavus</name>
    <dbReference type="NCBI Taxonomy" id="678932"/>
    <lineage>
        <taxon>Bacteria</taxon>
        <taxon>Bacillati</taxon>
        <taxon>Actinomycetota</taxon>
        <taxon>Actinomycetes</taxon>
        <taxon>Micrococcales</taxon>
        <taxon>Micrococcaceae</taxon>
        <taxon>Auritidibacter</taxon>
    </lineage>
</organism>
<accession>A0AAJ6AKW6</accession>
<dbReference type="Gene3D" id="3.30.565.10">
    <property type="entry name" value="Histidine kinase-like ATPase, C-terminal domain"/>
    <property type="match status" value="1"/>
</dbReference>
<dbReference type="Gene3D" id="6.10.340.10">
    <property type="match status" value="1"/>
</dbReference>
<keyword evidence="5" id="KW-0808">Transferase</keyword>
<comment type="subcellular location">
    <subcellularLocation>
        <location evidence="2">Cell membrane</location>
    </subcellularLocation>
</comment>
<feature type="domain" description="HAMP" evidence="13">
    <location>
        <begin position="211"/>
        <end position="264"/>
    </location>
</feature>
<evidence type="ECO:0000256" key="9">
    <source>
        <dbReference type="ARBA" id="ARBA00023012"/>
    </source>
</evidence>
<dbReference type="EMBL" id="CP122566">
    <property type="protein sequence ID" value="WGH94129.1"/>
    <property type="molecule type" value="Genomic_DNA"/>
</dbReference>